<sequence>MSDYKTSKEAFVSGMTGSSIGHVNMISLVALVSIALHSALRSRLPPNKQINFPAEFLILAVPPLLSVTIFAHSPGILSLILLFPTAVLLLVPARENGATLPMASLSRPSSPTRETAREPTIGSGVEVGGSTPGSRSIPLLPALSIYRAHMLLLTSICILAVDFPVFPRSLAKTETFGVSVMDLGVGSFVFSQGLVSAIPIIKNPAYLTAPMIPKLTTALRKSLPVLILGLLRTVSVKGTEYPEHESEYGTHWNFFITLGLLPTLQVLLHPLILYLPISLLGLIIAFSHQIALSSGGLTSYVLNAPRVGIISQNKEGLISLTGNLAIHLLGFSIGTLLLPPSPSVFRHQRDELLASAAAAPSSPSRPQALNDGRSRRGSIVLPGDRRENDKTAIELCAWAVVWWVLLGIENGLGVGGGISRRLVNLPYITYVAAFNTVFLLGYLVLDLVFFPSPMSKSVYSPNSGLKVQQPSSPSIGRGLVMGSVALEVGAPKLLEAINKNGLVFFLVANVTTGLINLSVPTMYISDGWAMVVLVGYVFWMCAAAWSLEFANHEPFDIGHADLPSYFKVRTNVIEMSSRSDTSEEFRRVGWAVGDVALETQLKPSS</sequence>
<feature type="transmembrane region" description="Helical" evidence="10">
    <location>
        <begin position="317"/>
        <end position="339"/>
    </location>
</feature>
<evidence type="ECO:0000256" key="6">
    <source>
        <dbReference type="ARBA" id="ARBA00022692"/>
    </source>
</evidence>
<feature type="transmembrane region" description="Helical" evidence="10">
    <location>
        <begin position="528"/>
        <end position="547"/>
    </location>
</feature>
<dbReference type="GO" id="GO:0016020">
    <property type="term" value="C:membrane"/>
    <property type="evidence" value="ECO:0007669"/>
    <property type="project" value="UniProtKB-SubCell"/>
</dbReference>
<keyword evidence="12" id="KW-1185">Reference proteome</keyword>
<feature type="transmembrane region" description="Helical" evidence="10">
    <location>
        <begin position="20"/>
        <end position="40"/>
    </location>
</feature>
<dbReference type="PANTHER" id="PTHR20661:SF0">
    <property type="entry name" value="PHOSPHATIDYLINOSITOL-GLYCAN BIOSYNTHESIS CLASS W PROTEIN"/>
    <property type="match status" value="1"/>
</dbReference>
<dbReference type="Pfam" id="PF06423">
    <property type="entry name" value="GWT1"/>
    <property type="match status" value="1"/>
</dbReference>
<evidence type="ECO:0000256" key="2">
    <source>
        <dbReference type="ARBA" id="ARBA00004687"/>
    </source>
</evidence>
<accession>A0A4R0RX48</accession>
<comment type="similarity">
    <text evidence="3">Belongs to the PIGW family.</text>
</comment>
<organism evidence="11 12">
    <name type="scientific">Steccherinum ochraceum</name>
    <dbReference type="NCBI Taxonomy" id="92696"/>
    <lineage>
        <taxon>Eukaryota</taxon>
        <taxon>Fungi</taxon>
        <taxon>Dikarya</taxon>
        <taxon>Basidiomycota</taxon>
        <taxon>Agaricomycotina</taxon>
        <taxon>Agaricomycetes</taxon>
        <taxon>Polyporales</taxon>
        <taxon>Steccherinaceae</taxon>
        <taxon>Steccherinum</taxon>
    </lineage>
</organism>
<evidence type="ECO:0000313" key="11">
    <source>
        <dbReference type="EMBL" id="TCD71932.1"/>
    </source>
</evidence>
<evidence type="ECO:0000256" key="8">
    <source>
        <dbReference type="ARBA" id="ARBA00023136"/>
    </source>
</evidence>
<dbReference type="AlphaFoldDB" id="A0A4R0RX48"/>
<keyword evidence="8 10" id="KW-0472">Membrane</keyword>
<dbReference type="GO" id="GO:0006506">
    <property type="term" value="P:GPI anchor biosynthetic process"/>
    <property type="evidence" value="ECO:0007669"/>
    <property type="project" value="UniProtKB-UniPathway"/>
</dbReference>
<evidence type="ECO:0000256" key="1">
    <source>
        <dbReference type="ARBA" id="ARBA00004141"/>
    </source>
</evidence>
<dbReference type="OrthoDB" id="15270at2759"/>
<feature type="transmembrane region" description="Helical" evidence="10">
    <location>
        <begin position="395"/>
        <end position="415"/>
    </location>
</feature>
<dbReference type="PANTHER" id="PTHR20661">
    <property type="entry name" value="PHOSPHATIDYLINOSITOL-GLYCAN BIOSYNTHESIS CLASS W PROTEIN"/>
    <property type="match status" value="1"/>
</dbReference>
<dbReference type="EMBL" id="RWJN01000001">
    <property type="protein sequence ID" value="TCD71932.1"/>
    <property type="molecule type" value="Genomic_DNA"/>
</dbReference>
<keyword evidence="6 10" id="KW-0812">Transmembrane</keyword>
<feature type="region of interest" description="Disordered" evidence="9">
    <location>
        <begin position="102"/>
        <end position="131"/>
    </location>
</feature>
<name>A0A4R0RX48_9APHY</name>
<dbReference type="GO" id="GO:0032216">
    <property type="term" value="F:glucosaminyl-phosphatidylinositol O-acyltransferase activity"/>
    <property type="evidence" value="ECO:0007669"/>
    <property type="project" value="TreeGrafter"/>
</dbReference>
<comment type="pathway">
    <text evidence="2">Glycolipid biosynthesis; glycosylphosphatidylinositol-anchor biosynthesis.</text>
</comment>
<evidence type="ECO:0000256" key="10">
    <source>
        <dbReference type="SAM" id="Phobius"/>
    </source>
</evidence>
<dbReference type="Proteomes" id="UP000292702">
    <property type="component" value="Unassembled WGS sequence"/>
</dbReference>
<comment type="subcellular location">
    <subcellularLocation>
        <location evidence="1">Membrane</location>
        <topology evidence="1">Multi-pass membrane protein</topology>
    </subcellularLocation>
</comment>
<evidence type="ECO:0000256" key="9">
    <source>
        <dbReference type="SAM" id="MobiDB-lite"/>
    </source>
</evidence>
<dbReference type="STRING" id="92696.A0A4R0RX48"/>
<reference evidence="11 12" key="1">
    <citation type="submission" date="2018-11" db="EMBL/GenBank/DDBJ databases">
        <title>Genome assembly of Steccherinum ochraceum LE-BIN_3174, the white-rot fungus of the Steccherinaceae family (The Residual Polyporoid clade, Polyporales, Basidiomycota).</title>
        <authorList>
            <person name="Fedorova T.V."/>
            <person name="Glazunova O.A."/>
            <person name="Landesman E.O."/>
            <person name="Moiseenko K.V."/>
            <person name="Psurtseva N.V."/>
            <person name="Savinova O.S."/>
            <person name="Shakhova N.V."/>
            <person name="Tyazhelova T.V."/>
            <person name="Vasina D.V."/>
        </authorList>
    </citation>
    <scope>NUCLEOTIDE SEQUENCE [LARGE SCALE GENOMIC DNA]</scope>
    <source>
        <strain evidence="11 12">LE-BIN_3174</strain>
    </source>
</reference>
<proteinExistence type="inferred from homology"/>
<feature type="transmembrane region" description="Helical" evidence="10">
    <location>
        <begin position="52"/>
        <end position="70"/>
    </location>
</feature>
<evidence type="ECO:0000256" key="5">
    <source>
        <dbReference type="ARBA" id="ARBA00022502"/>
    </source>
</evidence>
<evidence type="ECO:0000256" key="4">
    <source>
        <dbReference type="ARBA" id="ARBA00014495"/>
    </source>
</evidence>
<keyword evidence="7 10" id="KW-1133">Transmembrane helix</keyword>
<feature type="transmembrane region" description="Helical" evidence="10">
    <location>
        <begin position="427"/>
        <end position="450"/>
    </location>
</feature>
<feature type="transmembrane region" description="Helical" evidence="10">
    <location>
        <begin position="76"/>
        <end position="93"/>
    </location>
</feature>
<evidence type="ECO:0000313" key="12">
    <source>
        <dbReference type="Proteomes" id="UP000292702"/>
    </source>
</evidence>
<protein>
    <recommendedName>
        <fullName evidence="4">GPI-anchored wall transfer protein 1</fullName>
    </recommendedName>
</protein>
<comment type="caution">
    <text evidence="11">The sequence shown here is derived from an EMBL/GenBank/DDBJ whole genome shotgun (WGS) entry which is preliminary data.</text>
</comment>
<dbReference type="InterPro" id="IPR009447">
    <property type="entry name" value="PIGW/GWT1"/>
</dbReference>
<evidence type="ECO:0000256" key="7">
    <source>
        <dbReference type="ARBA" id="ARBA00022989"/>
    </source>
</evidence>
<gene>
    <name evidence="11" type="primary">GWT1</name>
    <name evidence="11" type="ORF">EIP91_000064</name>
</gene>
<feature type="transmembrane region" description="Helical" evidence="10">
    <location>
        <begin position="502"/>
        <end position="522"/>
    </location>
</feature>
<dbReference type="GO" id="GO:0005783">
    <property type="term" value="C:endoplasmic reticulum"/>
    <property type="evidence" value="ECO:0007669"/>
    <property type="project" value="TreeGrafter"/>
</dbReference>
<keyword evidence="5" id="KW-0337">GPI-anchor biosynthesis</keyword>
<evidence type="ECO:0000256" key="3">
    <source>
        <dbReference type="ARBA" id="ARBA00007559"/>
    </source>
</evidence>
<feature type="transmembrane region" description="Helical" evidence="10">
    <location>
        <begin position="279"/>
        <end position="297"/>
    </location>
</feature>
<dbReference type="UniPathway" id="UPA00196"/>
<dbReference type="GO" id="GO:0072659">
    <property type="term" value="P:protein localization to plasma membrane"/>
    <property type="evidence" value="ECO:0007669"/>
    <property type="project" value="TreeGrafter"/>
</dbReference>
<feature type="region of interest" description="Disordered" evidence="9">
    <location>
        <begin position="358"/>
        <end position="382"/>
    </location>
</feature>